<sequence length="86" mass="9547">MNNTAGKKSSIIIYKNNKSILALNSTYRIKVKLIYPIPFGSVIGSAFALLGCPTVLSALTFLGEVGFEFIEQYMLSFTDNRHDIIQ</sequence>
<evidence type="ECO:0000256" key="1">
    <source>
        <dbReference type="SAM" id="Phobius"/>
    </source>
</evidence>
<comment type="caution">
    <text evidence="2">The sequence shown here is derived from an EMBL/GenBank/DDBJ whole genome shotgun (WGS) entry which is preliminary data.</text>
</comment>
<protein>
    <submittedName>
        <fullName evidence="2">Uncharacterized protein</fullName>
    </submittedName>
</protein>
<accession>A0A1Y1XPD8</accession>
<keyword evidence="1" id="KW-1133">Transmembrane helix</keyword>
<keyword evidence="1" id="KW-0472">Membrane</keyword>
<name>A0A1Y1XPD8_9FUNG</name>
<keyword evidence="3" id="KW-1185">Reference proteome</keyword>
<evidence type="ECO:0000313" key="3">
    <source>
        <dbReference type="Proteomes" id="UP000193944"/>
    </source>
</evidence>
<evidence type="ECO:0000313" key="2">
    <source>
        <dbReference type="EMBL" id="ORX87610.1"/>
    </source>
</evidence>
<dbReference type="AlphaFoldDB" id="A0A1Y1XPD8"/>
<reference evidence="2 3" key="1">
    <citation type="submission" date="2016-08" db="EMBL/GenBank/DDBJ databases">
        <title>A Parts List for Fungal Cellulosomes Revealed by Comparative Genomics.</title>
        <authorList>
            <consortium name="DOE Joint Genome Institute"/>
            <person name="Haitjema C.H."/>
            <person name="Gilmore S.P."/>
            <person name="Henske J.K."/>
            <person name="Solomon K.V."/>
            <person name="De Groot R."/>
            <person name="Kuo A."/>
            <person name="Mondo S.J."/>
            <person name="Salamov A.A."/>
            <person name="Labutti K."/>
            <person name="Zhao Z."/>
            <person name="Chiniquy J."/>
            <person name="Barry K."/>
            <person name="Brewer H.M."/>
            <person name="Purvine S.O."/>
            <person name="Wright A.T."/>
            <person name="Boxma B."/>
            <person name="Van Alen T."/>
            <person name="Hackstein J.H."/>
            <person name="Baker S.E."/>
            <person name="Grigoriev I.V."/>
            <person name="O'Malley M.A."/>
        </authorList>
    </citation>
    <scope>NUCLEOTIDE SEQUENCE [LARGE SCALE GENOMIC DNA]</scope>
    <source>
        <strain evidence="2 3">S4</strain>
    </source>
</reference>
<gene>
    <name evidence="2" type="ORF">BCR32DRAFT_147343</name>
</gene>
<dbReference type="EMBL" id="MCFG01000007">
    <property type="protein sequence ID" value="ORX87610.1"/>
    <property type="molecule type" value="Genomic_DNA"/>
</dbReference>
<dbReference type="Proteomes" id="UP000193944">
    <property type="component" value="Unassembled WGS sequence"/>
</dbReference>
<feature type="transmembrane region" description="Helical" evidence="1">
    <location>
        <begin position="33"/>
        <end position="56"/>
    </location>
</feature>
<reference evidence="2 3" key="2">
    <citation type="submission" date="2016-08" db="EMBL/GenBank/DDBJ databases">
        <title>Pervasive Adenine N6-methylation of Active Genes in Fungi.</title>
        <authorList>
            <consortium name="DOE Joint Genome Institute"/>
            <person name="Mondo S.J."/>
            <person name="Dannebaum R.O."/>
            <person name="Kuo R.C."/>
            <person name="Labutti K."/>
            <person name="Haridas S."/>
            <person name="Kuo A."/>
            <person name="Salamov A."/>
            <person name="Ahrendt S.R."/>
            <person name="Lipzen A."/>
            <person name="Sullivan W."/>
            <person name="Andreopoulos W.B."/>
            <person name="Clum A."/>
            <person name="Lindquist E."/>
            <person name="Daum C."/>
            <person name="Ramamoorthy G.K."/>
            <person name="Gryganskyi A."/>
            <person name="Culley D."/>
            <person name="Magnuson J.K."/>
            <person name="James T.Y."/>
            <person name="O'Malley M.A."/>
            <person name="Stajich J.E."/>
            <person name="Spatafora J.W."/>
            <person name="Visel A."/>
            <person name="Grigoriev I.V."/>
        </authorList>
    </citation>
    <scope>NUCLEOTIDE SEQUENCE [LARGE SCALE GENOMIC DNA]</scope>
    <source>
        <strain evidence="2 3">S4</strain>
    </source>
</reference>
<proteinExistence type="predicted"/>
<organism evidence="2 3">
    <name type="scientific">Anaeromyces robustus</name>
    <dbReference type="NCBI Taxonomy" id="1754192"/>
    <lineage>
        <taxon>Eukaryota</taxon>
        <taxon>Fungi</taxon>
        <taxon>Fungi incertae sedis</taxon>
        <taxon>Chytridiomycota</taxon>
        <taxon>Chytridiomycota incertae sedis</taxon>
        <taxon>Neocallimastigomycetes</taxon>
        <taxon>Neocallimastigales</taxon>
        <taxon>Neocallimastigaceae</taxon>
        <taxon>Anaeromyces</taxon>
    </lineage>
</organism>
<keyword evidence="1" id="KW-0812">Transmembrane</keyword>